<name>A0A1C3VEI9_9HYPH</name>
<dbReference type="STRING" id="411945.GA0061102_101212"/>
<dbReference type="Pfam" id="PF03992">
    <property type="entry name" value="ABM"/>
    <property type="match status" value="1"/>
</dbReference>
<dbReference type="NCBIfam" id="TIGR02118">
    <property type="entry name" value="EthD family reductase"/>
    <property type="match status" value="1"/>
</dbReference>
<dbReference type="AlphaFoldDB" id="A0A1C3VEI9"/>
<evidence type="ECO:0000313" key="2">
    <source>
        <dbReference type="EMBL" id="SCB26088.1"/>
    </source>
</evidence>
<dbReference type="Gene3D" id="3.30.70.100">
    <property type="match status" value="2"/>
</dbReference>
<dbReference type="PANTHER" id="PTHR40260:SF2">
    <property type="entry name" value="BLR8190 PROTEIN"/>
    <property type="match status" value="1"/>
</dbReference>
<protein>
    <recommendedName>
        <fullName evidence="1">ABM domain-containing protein</fullName>
    </recommendedName>
</protein>
<dbReference type="Pfam" id="PF07110">
    <property type="entry name" value="EthD"/>
    <property type="match status" value="1"/>
</dbReference>
<dbReference type="PROSITE" id="PS51725">
    <property type="entry name" value="ABM"/>
    <property type="match status" value="1"/>
</dbReference>
<dbReference type="InterPro" id="IPR011008">
    <property type="entry name" value="Dimeric_a/b-barrel"/>
</dbReference>
<dbReference type="SUPFAM" id="SSF54909">
    <property type="entry name" value="Dimeric alpha+beta barrel"/>
    <property type="match status" value="2"/>
</dbReference>
<proteinExistence type="predicted"/>
<accession>A0A1C3VEI9</accession>
<feature type="domain" description="ABM" evidence="1">
    <location>
        <begin position="6"/>
        <end position="96"/>
    </location>
</feature>
<evidence type="ECO:0000313" key="3">
    <source>
        <dbReference type="Proteomes" id="UP000199435"/>
    </source>
</evidence>
<organism evidence="2 3">
    <name type="scientific">Rhizobium miluonense</name>
    <dbReference type="NCBI Taxonomy" id="411945"/>
    <lineage>
        <taxon>Bacteria</taxon>
        <taxon>Pseudomonadati</taxon>
        <taxon>Pseudomonadota</taxon>
        <taxon>Alphaproteobacteria</taxon>
        <taxon>Hyphomicrobiales</taxon>
        <taxon>Rhizobiaceae</taxon>
        <taxon>Rhizobium/Agrobacterium group</taxon>
        <taxon>Rhizobium</taxon>
    </lineage>
</organism>
<dbReference type="InterPro" id="IPR007138">
    <property type="entry name" value="ABM_dom"/>
</dbReference>
<dbReference type="Proteomes" id="UP000199435">
    <property type="component" value="Unassembled WGS sequence"/>
</dbReference>
<gene>
    <name evidence="2" type="ORF">GA0061102_101212</name>
</gene>
<keyword evidence="3" id="KW-1185">Reference proteome</keyword>
<dbReference type="GO" id="GO:0016491">
    <property type="term" value="F:oxidoreductase activity"/>
    <property type="evidence" value="ECO:0007669"/>
    <property type="project" value="InterPro"/>
</dbReference>
<dbReference type="EMBL" id="FMAH01000012">
    <property type="protein sequence ID" value="SCB26088.1"/>
    <property type="molecule type" value="Genomic_DNA"/>
</dbReference>
<sequence length="218" mass="23857">MSNEPVILVNLLRVKLGKQDALIALLKENIDTVIRTLPGWKTTRLIAAEDGAGVVIYSEWETPAAVEAMRSDPRMKAYFPRIAELASLDSLMGSAVAHEHAAEPASHNQQTKAGMAQMVVIYRTPKDTEAFDRHYFDIHVPLAKKLPGLRSYDVSHGPIATPAGSPDVYRIGTLHFDDLAAIKTAFASPEGQAAAADRRIYAPDESGVQMYLFDNKTV</sequence>
<dbReference type="InterPro" id="IPR009799">
    <property type="entry name" value="EthD_dom"/>
</dbReference>
<evidence type="ECO:0000259" key="1">
    <source>
        <dbReference type="PROSITE" id="PS51725"/>
    </source>
</evidence>
<reference evidence="3" key="1">
    <citation type="submission" date="2016-08" db="EMBL/GenBank/DDBJ databases">
        <authorList>
            <person name="Varghese N."/>
            <person name="Submissions Spin"/>
        </authorList>
    </citation>
    <scope>NUCLEOTIDE SEQUENCE [LARGE SCALE GENOMIC DNA]</scope>
    <source>
        <strain evidence="3">HAMBI 2971</strain>
    </source>
</reference>
<dbReference type="PANTHER" id="PTHR40260">
    <property type="entry name" value="BLR8190 PROTEIN"/>
    <property type="match status" value="1"/>
</dbReference>